<keyword evidence="3" id="KW-1185">Reference proteome</keyword>
<gene>
    <name evidence="2" type="ORF">SMAX5B_019579</name>
</gene>
<dbReference type="Proteomes" id="UP000246464">
    <property type="component" value="Chromosome 20"/>
</dbReference>
<accession>A0A2U9CZQ4</accession>
<evidence type="ECO:0000256" key="1">
    <source>
        <dbReference type="SAM" id="MobiDB-lite"/>
    </source>
</evidence>
<evidence type="ECO:0000313" key="2">
    <source>
        <dbReference type="EMBL" id="AWP20002.1"/>
    </source>
</evidence>
<name>A0A2U9CZQ4_SCOMX</name>
<dbReference type="EMBL" id="CP026262">
    <property type="protein sequence ID" value="AWP20002.1"/>
    <property type="molecule type" value="Genomic_DNA"/>
</dbReference>
<feature type="region of interest" description="Disordered" evidence="1">
    <location>
        <begin position="68"/>
        <end position="101"/>
    </location>
</feature>
<dbReference type="AlphaFoldDB" id="A0A2U9CZQ4"/>
<organism evidence="2 3">
    <name type="scientific">Scophthalmus maximus</name>
    <name type="common">Turbot</name>
    <name type="synonym">Psetta maxima</name>
    <dbReference type="NCBI Taxonomy" id="52904"/>
    <lineage>
        <taxon>Eukaryota</taxon>
        <taxon>Metazoa</taxon>
        <taxon>Chordata</taxon>
        <taxon>Craniata</taxon>
        <taxon>Vertebrata</taxon>
        <taxon>Euteleostomi</taxon>
        <taxon>Actinopterygii</taxon>
        <taxon>Neopterygii</taxon>
        <taxon>Teleostei</taxon>
        <taxon>Neoteleostei</taxon>
        <taxon>Acanthomorphata</taxon>
        <taxon>Carangaria</taxon>
        <taxon>Pleuronectiformes</taxon>
        <taxon>Pleuronectoidei</taxon>
        <taxon>Scophthalmidae</taxon>
        <taxon>Scophthalmus</taxon>
    </lineage>
</organism>
<proteinExistence type="predicted"/>
<protein>
    <submittedName>
        <fullName evidence="2">Uncharacterized protein</fullName>
    </submittedName>
</protein>
<sequence>MQDFSDKHLTRYKPIALERLHRDNLCVVLHDLPRSFTAFMMCWVTGAEALWRRSSGDERRDAISTLSQRAAANVNDDRGHTGTEVTTEHRCGHSTRLLFTP</sequence>
<reference evidence="2 3" key="1">
    <citation type="submission" date="2017-12" db="EMBL/GenBank/DDBJ databases">
        <title>Integrating genomic resources of turbot (Scophthalmus maximus) in depth evaluation of genetic and physical mapping variation across individuals.</title>
        <authorList>
            <person name="Martinez P."/>
        </authorList>
    </citation>
    <scope>NUCLEOTIDE SEQUENCE [LARGE SCALE GENOMIC DNA]</scope>
</reference>
<evidence type="ECO:0000313" key="3">
    <source>
        <dbReference type="Proteomes" id="UP000246464"/>
    </source>
</evidence>
<feature type="compositionally biased region" description="Basic and acidic residues" evidence="1">
    <location>
        <begin position="75"/>
        <end position="91"/>
    </location>
</feature>